<evidence type="ECO:0000256" key="1">
    <source>
        <dbReference type="SAM" id="MobiDB-lite"/>
    </source>
</evidence>
<accession>A0AAV4CSA8</accession>
<organism evidence="2 3">
    <name type="scientific">Plakobranchus ocellatus</name>
    <dbReference type="NCBI Taxonomy" id="259542"/>
    <lineage>
        <taxon>Eukaryota</taxon>
        <taxon>Metazoa</taxon>
        <taxon>Spiralia</taxon>
        <taxon>Lophotrochozoa</taxon>
        <taxon>Mollusca</taxon>
        <taxon>Gastropoda</taxon>
        <taxon>Heterobranchia</taxon>
        <taxon>Euthyneura</taxon>
        <taxon>Panpulmonata</taxon>
        <taxon>Sacoglossa</taxon>
        <taxon>Placobranchoidea</taxon>
        <taxon>Plakobranchidae</taxon>
        <taxon>Plakobranchus</taxon>
    </lineage>
</organism>
<protein>
    <submittedName>
        <fullName evidence="2">Uncharacterized protein</fullName>
    </submittedName>
</protein>
<reference evidence="2 3" key="1">
    <citation type="journal article" date="2021" name="Elife">
        <title>Chloroplast acquisition without the gene transfer in kleptoplastic sea slugs, Plakobranchus ocellatus.</title>
        <authorList>
            <person name="Maeda T."/>
            <person name="Takahashi S."/>
            <person name="Yoshida T."/>
            <person name="Shimamura S."/>
            <person name="Takaki Y."/>
            <person name="Nagai Y."/>
            <person name="Toyoda A."/>
            <person name="Suzuki Y."/>
            <person name="Arimoto A."/>
            <person name="Ishii H."/>
            <person name="Satoh N."/>
            <person name="Nishiyama T."/>
            <person name="Hasebe M."/>
            <person name="Maruyama T."/>
            <person name="Minagawa J."/>
            <person name="Obokata J."/>
            <person name="Shigenobu S."/>
        </authorList>
    </citation>
    <scope>NUCLEOTIDE SEQUENCE [LARGE SCALE GENOMIC DNA]</scope>
</reference>
<gene>
    <name evidence="2" type="ORF">PoB_006130500</name>
</gene>
<proteinExistence type="predicted"/>
<evidence type="ECO:0000313" key="3">
    <source>
        <dbReference type="Proteomes" id="UP000735302"/>
    </source>
</evidence>
<feature type="region of interest" description="Disordered" evidence="1">
    <location>
        <begin position="69"/>
        <end position="97"/>
    </location>
</feature>
<dbReference type="EMBL" id="BLXT01006933">
    <property type="protein sequence ID" value="GFO34800.1"/>
    <property type="molecule type" value="Genomic_DNA"/>
</dbReference>
<dbReference type="Proteomes" id="UP000735302">
    <property type="component" value="Unassembled WGS sequence"/>
</dbReference>
<keyword evidence="3" id="KW-1185">Reference proteome</keyword>
<dbReference type="AlphaFoldDB" id="A0AAV4CSA8"/>
<evidence type="ECO:0000313" key="2">
    <source>
        <dbReference type="EMBL" id="GFO34800.1"/>
    </source>
</evidence>
<sequence length="97" mass="10724">MASLAPSRGTEDPDMYVMVDAATTRAQALPGTATRSLRVLTVERHGEYQVLLKDSCPITRHPVDSVCDNVPSLRMPEDGVWDDEVESNPDPRREDAD</sequence>
<name>A0AAV4CSA8_9GAST</name>
<comment type="caution">
    <text evidence="2">The sequence shown here is derived from an EMBL/GenBank/DDBJ whole genome shotgun (WGS) entry which is preliminary data.</text>
</comment>